<keyword evidence="3" id="KW-1185">Reference proteome</keyword>
<dbReference type="RefSeq" id="WP_317832688.1">
    <property type="nucleotide sequence ID" value="NZ_CP136920.1"/>
</dbReference>
<proteinExistence type="predicted"/>
<dbReference type="CDD" id="cd07177">
    <property type="entry name" value="terB_like"/>
    <property type="match status" value="1"/>
</dbReference>
<name>A0AAQ3L7N0_9BACT</name>
<dbReference type="Pfam" id="PF05099">
    <property type="entry name" value="TerB"/>
    <property type="match status" value="1"/>
</dbReference>
<dbReference type="InterPro" id="IPR029024">
    <property type="entry name" value="TerB-like"/>
</dbReference>
<protein>
    <submittedName>
        <fullName evidence="2">TerB family tellurite resistance protein</fullName>
    </submittedName>
</protein>
<dbReference type="SUPFAM" id="SSF158682">
    <property type="entry name" value="TerB-like"/>
    <property type="match status" value="1"/>
</dbReference>
<feature type="domain" description="Co-chaperone DjlA N-terminal" evidence="1">
    <location>
        <begin position="13"/>
        <end position="119"/>
    </location>
</feature>
<evidence type="ECO:0000259" key="1">
    <source>
        <dbReference type="Pfam" id="PF05099"/>
    </source>
</evidence>
<evidence type="ECO:0000313" key="3">
    <source>
        <dbReference type="Proteomes" id="UP001304300"/>
    </source>
</evidence>
<organism evidence="2 3">
    <name type="scientific">Rubellicoccus peritrichatus</name>
    <dbReference type="NCBI Taxonomy" id="3080537"/>
    <lineage>
        <taxon>Bacteria</taxon>
        <taxon>Pseudomonadati</taxon>
        <taxon>Verrucomicrobiota</taxon>
        <taxon>Opitutia</taxon>
        <taxon>Puniceicoccales</taxon>
        <taxon>Cerasicoccaceae</taxon>
        <taxon>Rubellicoccus</taxon>
    </lineage>
</organism>
<dbReference type="Proteomes" id="UP001304300">
    <property type="component" value="Chromosome"/>
</dbReference>
<dbReference type="InterPro" id="IPR007791">
    <property type="entry name" value="DjlA_N"/>
</dbReference>
<gene>
    <name evidence="2" type="ORF">RZN69_18320</name>
</gene>
<accession>A0AAQ3L7N0</accession>
<sequence length="132" mass="15083">MDKLRLSVVLARALICAAWADDAIDPGEREFLDSFLRNIDGISETESKGLQALLDHRPLQSDILLTFKELREVAAIKEDREYILETVHGIFQSDGNFCDKEASFLQTLEKLLNADNENFYQEMSKVLESLKF</sequence>
<dbReference type="Gene3D" id="1.10.3680.10">
    <property type="entry name" value="TerB-like"/>
    <property type="match status" value="1"/>
</dbReference>
<reference evidence="2 3" key="1">
    <citation type="submission" date="2023-10" db="EMBL/GenBank/DDBJ databases">
        <title>Rubellicoccus peritrichatus gen. nov., sp. nov., isolated from an algae of coral reef tank.</title>
        <authorList>
            <person name="Luo J."/>
        </authorList>
    </citation>
    <scope>NUCLEOTIDE SEQUENCE [LARGE SCALE GENOMIC DNA]</scope>
    <source>
        <strain evidence="2 3">CR14</strain>
    </source>
</reference>
<dbReference type="AlphaFoldDB" id="A0AAQ3L7N0"/>
<dbReference type="EMBL" id="CP136920">
    <property type="protein sequence ID" value="WOO40581.1"/>
    <property type="molecule type" value="Genomic_DNA"/>
</dbReference>
<evidence type="ECO:0000313" key="2">
    <source>
        <dbReference type="EMBL" id="WOO40581.1"/>
    </source>
</evidence>
<dbReference type="KEGG" id="puo:RZN69_18320"/>